<reference evidence="2" key="1">
    <citation type="journal article" date="2023" name="Nat. Plants">
        <title>Single-cell RNA sequencing provides a high-resolution roadmap for understanding the multicellular compartmentation of specialized metabolism.</title>
        <authorList>
            <person name="Sun S."/>
            <person name="Shen X."/>
            <person name="Li Y."/>
            <person name="Li Y."/>
            <person name="Wang S."/>
            <person name="Li R."/>
            <person name="Zhang H."/>
            <person name="Shen G."/>
            <person name="Guo B."/>
            <person name="Wei J."/>
            <person name="Xu J."/>
            <person name="St-Pierre B."/>
            <person name="Chen S."/>
            <person name="Sun C."/>
        </authorList>
    </citation>
    <scope>NUCLEOTIDE SEQUENCE [LARGE SCALE GENOMIC DNA]</scope>
</reference>
<sequence>MDLRHTGLITSPLCPIQGQRSGPLGYAHTMFFCWQWSSNIRTKGCPDELQTTWPSDGGIFCVTLDLDPVDRGRSTVGVLSPKRGYFLESWVRRGPPARVALGGLAGIDYGMPEFFRRPRFWFRTLSVEPIMKMSRLGHRWIYQDGTIVRGSVGSTPSFSYSLGKIDLERPSVPVVDISDSDSETVDGLVGPDMDIEEDPSEPTIEMDTTE</sequence>
<gene>
    <name evidence="1" type="ORF">M9H77_09469</name>
</gene>
<comment type="caution">
    <text evidence="1">The sequence shown here is derived from an EMBL/GenBank/DDBJ whole genome shotgun (WGS) entry which is preliminary data.</text>
</comment>
<organism evidence="1 2">
    <name type="scientific">Catharanthus roseus</name>
    <name type="common">Madagascar periwinkle</name>
    <name type="synonym">Vinca rosea</name>
    <dbReference type="NCBI Taxonomy" id="4058"/>
    <lineage>
        <taxon>Eukaryota</taxon>
        <taxon>Viridiplantae</taxon>
        <taxon>Streptophyta</taxon>
        <taxon>Embryophyta</taxon>
        <taxon>Tracheophyta</taxon>
        <taxon>Spermatophyta</taxon>
        <taxon>Magnoliopsida</taxon>
        <taxon>eudicotyledons</taxon>
        <taxon>Gunneridae</taxon>
        <taxon>Pentapetalae</taxon>
        <taxon>asterids</taxon>
        <taxon>lamiids</taxon>
        <taxon>Gentianales</taxon>
        <taxon>Apocynaceae</taxon>
        <taxon>Rauvolfioideae</taxon>
        <taxon>Vinceae</taxon>
        <taxon>Catharanthinae</taxon>
        <taxon>Catharanthus</taxon>
    </lineage>
</organism>
<protein>
    <submittedName>
        <fullName evidence="1">Uncharacterized protein</fullName>
    </submittedName>
</protein>
<dbReference type="EMBL" id="CM044702">
    <property type="protein sequence ID" value="KAI5678519.1"/>
    <property type="molecule type" value="Genomic_DNA"/>
</dbReference>
<evidence type="ECO:0000313" key="2">
    <source>
        <dbReference type="Proteomes" id="UP001060085"/>
    </source>
</evidence>
<evidence type="ECO:0000313" key="1">
    <source>
        <dbReference type="EMBL" id="KAI5678519.1"/>
    </source>
</evidence>
<dbReference type="Proteomes" id="UP001060085">
    <property type="component" value="Linkage Group LG02"/>
</dbReference>
<proteinExistence type="predicted"/>
<keyword evidence="2" id="KW-1185">Reference proteome</keyword>
<accession>A0ACC0C0W5</accession>
<name>A0ACC0C0W5_CATRO</name>